<evidence type="ECO:0000313" key="1">
    <source>
        <dbReference type="EMBL" id="JAE34176.1"/>
    </source>
</evidence>
<dbReference type="AlphaFoldDB" id="A0A0A9HH51"/>
<protein>
    <submittedName>
        <fullName evidence="1">Uncharacterized protein</fullName>
    </submittedName>
</protein>
<accession>A0A0A9HH51</accession>
<dbReference type="EMBL" id="GBRH01163720">
    <property type="protein sequence ID" value="JAE34176.1"/>
    <property type="molecule type" value="Transcribed_RNA"/>
</dbReference>
<proteinExistence type="predicted"/>
<sequence length="38" mass="4529">MYFRSQAFRPIYFHVLPINRSRDLIMPGKHPLSVRNGN</sequence>
<reference evidence="1" key="2">
    <citation type="journal article" date="2015" name="Data Brief">
        <title>Shoot transcriptome of the giant reed, Arundo donax.</title>
        <authorList>
            <person name="Barrero R.A."/>
            <person name="Guerrero F.D."/>
            <person name="Moolhuijzen P."/>
            <person name="Goolsby J.A."/>
            <person name="Tidwell J."/>
            <person name="Bellgard S.E."/>
            <person name="Bellgard M.I."/>
        </authorList>
    </citation>
    <scope>NUCLEOTIDE SEQUENCE</scope>
    <source>
        <tissue evidence="1">Shoot tissue taken approximately 20 cm above the soil surface</tissue>
    </source>
</reference>
<name>A0A0A9HH51_ARUDO</name>
<reference evidence="1" key="1">
    <citation type="submission" date="2014-09" db="EMBL/GenBank/DDBJ databases">
        <authorList>
            <person name="Magalhaes I.L.F."/>
            <person name="Oliveira U."/>
            <person name="Santos F.R."/>
            <person name="Vidigal T.H.D.A."/>
            <person name="Brescovit A.D."/>
            <person name="Santos A.J."/>
        </authorList>
    </citation>
    <scope>NUCLEOTIDE SEQUENCE</scope>
    <source>
        <tissue evidence="1">Shoot tissue taken approximately 20 cm above the soil surface</tissue>
    </source>
</reference>
<organism evidence="1">
    <name type="scientific">Arundo donax</name>
    <name type="common">Giant reed</name>
    <name type="synonym">Donax arundinaceus</name>
    <dbReference type="NCBI Taxonomy" id="35708"/>
    <lineage>
        <taxon>Eukaryota</taxon>
        <taxon>Viridiplantae</taxon>
        <taxon>Streptophyta</taxon>
        <taxon>Embryophyta</taxon>
        <taxon>Tracheophyta</taxon>
        <taxon>Spermatophyta</taxon>
        <taxon>Magnoliopsida</taxon>
        <taxon>Liliopsida</taxon>
        <taxon>Poales</taxon>
        <taxon>Poaceae</taxon>
        <taxon>PACMAD clade</taxon>
        <taxon>Arundinoideae</taxon>
        <taxon>Arundineae</taxon>
        <taxon>Arundo</taxon>
    </lineage>
</organism>